<gene>
    <name evidence="3" type="ORF">EJ06DRAFT_474874</name>
</gene>
<dbReference type="Gene3D" id="3.90.226.10">
    <property type="entry name" value="2-enoyl-CoA Hydratase, Chain A, domain 1"/>
    <property type="match status" value="1"/>
</dbReference>
<protein>
    <submittedName>
        <fullName evidence="3">Enoyl-CoA hydratase</fullName>
    </submittedName>
</protein>
<proteinExistence type="inferred from homology"/>
<dbReference type="Pfam" id="PF00378">
    <property type="entry name" value="ECH_1"/>
    <property type="match status" value="1"/>
</dbReference>
<dbReference type="OrthoDB" id="2018133at2759"/>
<dbReference type="CDD" id="cd06558">
    <property type="entry name" value="crotonase-like"/>
    <property type="match status" value="1"/>
</dbReference>
<name>A0A6G1I0D8_9PEZI</name>
<accession>A0A6G1I0D8</accession>
<keyword evidence="2" id="KW-0843">Virulence</keyword>
<sequence>MTPQPSPLSLPASYHDLPFTDIKLSHHPASSPEPTPIIILTLHRPGKHNAFTETMTLELESAFAHLSADPRVKCIIITGHGKIFCAGADLELGFPAHPGSPAEVANARDGGGRVSLAIHRCLKPTIAALNGSAVGVGITMTLPMSIRLAPRSAKIGFVFARRGLVMEAASSYFLPRLIGRSRTMHLVTTGAVYPAEHKLLEGLFSEVLDSPEEVMRRAVEIATEYVDNCSGVSWALMRDMVWRGPGSAEEAHLLDSRVIHDLFGSKDNEEGVRSFMEKRPVKFTGKLEEDAPAVYPWWTPVDVVPRAKGVLDDKAKL</sequence>
<evidence type="ECO:0000256" key="2">
    <source>
        <dbReference type="ARBA" id="ARBA00023026"/>
    </source>
</evidence>
<dbReference type="AlphaFoldDB" id="A0A6G1I0D8"/>
<dbReference type="Gene3D" id="1.10.12.10">
    <property type="entry name" value="Lyase 2-enoyl-coa Hydratase, Chain A, domain 2"/>
    <property type="match status" value="1"/>
</dbReference>
<evidence type="ECO:0000313" key="4">
    <source>
        <dbReference type="Proteomes" id="UP000799640"/>
    </source>
</evidence>
<dbReference type="EMBL" id="ML996692">
    <property type="protein sequence ID" value="KAF2401631.1"/>
    <property type="molecule type" value="Genomic_DNA"/>
</dbReference>
<organism evidence="3 4">
    <name type="scientific">Trichodelitschia bisporula</name>
    <dbReference type="NCBI Taxonomy" id="703511"/>
    <lineage>
        <taxon>Eukaryota</taxon>
        <taxon>Fungi</taxon>
        <taxon>Dikarya</taxon>
        <taxon>Ascomycota</taxon>
        <taxon>Pezizomycotina</taxon>
        <taxon>Dothideomycetes</taxon>
        <taxon>Dothideomycetes incertae sedis</taxon>
        <taxon>Phaeotrichales</taxon>
        <taxon>Phaeotrichaceae</taxon>
        <taxon>Trichodelitschia</taxon>
    </lineage>
</organism>
<evidence type="ECO:0000256" key="1">
    <source>
        <dbReference type="ARBA" id="ARBA00005254"/>
    </source>
</evidence>
<keyword evidence="4" id="KW-1185">Reference proteome</keyword>
<reference evidence="3" key="1">
    <citation type="journal article" date="2020" name="Stud. Mycol.">
        <title>101 Dothideomycetes genomes: a test case for predicting lifestyles and emergence of pathogens.</title>
        <authorList>
            <person name="Haridas S."/>
            <person name="Albert R."/>
            <person name="Binder M."/>
            <person name="Bloem J."/>
            <person name="Labutti K."/>
            <person name="Salamov A."/>
            <person name="Andreopoulos B."/>
            <person name="Baker S."/>
            <person name="Barry K."/>
            <person name="Bills G."/>
            <person name="Bluhm B."/>
            <person name="Cannon C."/>
            <person name="Castanera R."/>
            <person name="Culley D."/>
            <person name="Daum C."/>
            <person name="Ezra D."/>
            <person name="Gonzalez J."/>
            <person name="Henrissat B."/>
            <person name="Kuo A."/>
            <person name="Liang C."/>
            <person name="Lipzen A."/>
            <person name="Lutzoni F."/>
            <person name="Magnuson J."/>
            <person name="Mondo S."/>
            <person name="Nolan M."/>
            <person name="Ohm R."/>
            <person name="Pangilinan J."/>
            <person name="Park H.-J."/>
            <person name="Ramirez L."/>
            <person name="Alfaro M."/>
            <person name="Sun H."/>
            <person name="Tritt A."/>
            <person name="Yoshinaga Y."/>
            <person name="Zwiers L.-H."/>
            <person name="Turgeon B."/>
            <person name="Goodwin S."/>
            <person name="Spatafora J."/>
            <person name="Crous P."/>
            <person name="Grigoriev I."/>
        </authorList>
    </citation>
    <scope>NUCLEOTIDE SEQUENCE</scope>
    <source>
        <strain evidence="3">CBS 262.69</strain>
    </source>
</reference>
<dbReference type="InterPro" id="IPR001753">
    <property type="entry name" value="Enoyl-CoA_hydra/iso"/>
</dbReference>
<evidence type="ECO:0000313" key="3">
    <source>
        <dbReference type="EMBL" id="KAF2401631.1"/>
    </source>
</evidence>
<dbReference type="InterPro" id="IPR051053">
    <property type="entry name" value="ECH/Chromodomain_protein"/>
</dbReference>
<dbReference type="PANTHER" id="PTHR43684">
    <property type="match status" value="1"/>
</dbReference>
<comment type="similarity">
    <text evidence="1">Belongs to the enoyl-CoA hydratase/isomerase family.</text>
</comment>
<dbReference type="SUPFAM" id="SSF52096">
    <property type="entry name" value="ClpP/crotonase"/>
    <property type="match status" value="1"/>
</dbReference>
<dbReference type="Proteomes" id="UP000799640">
    <property type="component" value="Unassembled WGS sequence"/>
</dbReference>
<dbReference type="InterPro" id="IPR014748">
    <property type="entry name" value="Enoyl-CoA_hydra_C"/>
</dbReference>
<dbReference type="InterPro" id="IPR029045">
    <property type="entry name" value="ClpP/crotonase-like_dom_sf"/>
</dbReference>
<dbReference type="PANTHER" id="PTHR43684:SF4">
    <property type="entry name" value="ENOYL-COA HYDRATASE_ISOMERASE FAMILY PROTEIN (AFU_ORTHOLOGUE AFUA_1G01890)"/>
    <property type="match status" value="1"/>
</dbReference>